<evidence type="ECO:0000313" key="2">
    <source>
        <dbReference type="EMBL" id="AUB35582.1"/>
    </source>
</evidence>
<accession>A0A2K8SJH4</accession>
<evidence type="ECO:0000256" key="1">
    <source>
        <dbReference type="SAM" id="MobiDB-lite"/>
    </source>
</evidence>
<protein>
    <submittedName>
        <fullName evidence="2">IS4 transposase</fullName>
    </submittedName>
</protein>
<dbReference type="KEGG" id="nfl:COO91_01472"/>
<dbReference type="AlphaFoldDB" id="A0A2K8SJH4"/>
<evidence type="ECO:0000313" key="3">
    <source>
        <dbReference type="Proteomes" id="UP000232003"/>
    </source>
</evidence>
<feature type="compositionally biased region" description="Basic residues" evidence="1">
    <location>
        <begin position="64"/>
        <end position="77"/>
    </location>
</feature>
<name>A0A2K8SJH4_9NOSO</name>
<reference evidence="2 3" key="1">
    <citation type="submission" date="2017-11" db="EMBL/GenBank/DDBJ databases">
        <title>Complete genome of a free-living desiccation-tolerant cyanobacterium and its photosynthetic adaptation to extreme terrestrial habitat.</title>
        <authorList>
            <person name="Shang J."/>
        </authorList>
    </citation>
    <scope>NUCLEOTIDE SEQUENCE [LARGE SCALE GENOMIC DNA]</scope>
    <source>
        <strain evidence="2 3">CCNUN1</strain>
    </source>
</reference>
<dbReference type="EMBL" id="CP024785">
    <property type="protein sequence ID" value="AUB35582.1"/>
    <property type="molecule type" value="Genomic_DNA"/>
</dbReference>
<keyword evidence="3" id="KW-1185">Reference proteome</keyword>
<feature type="region of interest" description="Disordered" evidence="1">
    <location>
        <begin position="64"/>
        <end position="86"/>
    </location>
</feature>
<sequence>MRNPGVDKIEVGLSDFYLVDDIHGIYRGMMIAIPPVHWQCFEDFTLNQMVDILQHLATKVHLKSFRKHPRSPKKKRSPLLVDGKHPHCSTARKLKQYKATLDAIP</sequence>
<proteinExistence type="predicted"/>
<dbReference type="RefSeq" id="WP_100897749.1">
    <property type="nucleotide sequence ID" value="NZ_CP024785.1"/>
</dbReference>
<organism evidence="2 3">
    <name type="scientific">Nostoc flagelliforme CCNUN1</name>
    <dbReference type="NCBI Taxonomy" id="2038116"/>
    <lineage>
        <taxon>Bacteria</taxon>
        <taxon>Bacillati</taxon>
        <taxon>Cyanobacteriota</taxon>
        <taxon>Cyanophyceae</taxon>
        <taxon>Nostocales</taxon>
        <taxon>Nostocaceae</taxon>
        <taxon>Nostoc</taxon>
    </lineage>
</organism>
<dbReference type="Proteomes" id="UP000232003">
    <property type="component" value="Chromosome"/>
</dbReference>
<gene>
    <name evidence="2" type="ORF">COO91_01472</name>
</gene>
<dbReference type="OrthoDB" id="574256at2"/>